<dbReference type="Pfam" id="PF02391">
    <property type="entry name" value="MoaE"/>
    <property type="match status" value="1"/>
</dbReference>
<comment type="subunit">
    <text evidence="7">Heterotetramer of 2 MoaD subunits and 2 MoaE subunits. Also stable as homodimer. The enzyme changes between these two forms during catalysis.</text>
</comment>
<evidence type="ECO:0000256" key="12">
    <source>
        <dbReference type="ARBA" id="ARBA00049878"/>
    </source>
</evidence>
<dbReference type="InterPro" id="IPR003448">
    <property type="entry name" value="Mopterin_biosynth_MoaE"/>
</dbReference>
<evidence type="ECO:0000256" key="2">
    <source>
        <dbReference type="ARBA" id="ARBA00005426"/>
    </source>
</evidence>
<comment type="caution">
    <text evidence="13">The sequence shown here is derived from an EMBL/GenBank/DDBJ whole genome shotgun (WGS) entry which is preliminary data.</text>
</comment>
<dbReference type="GO" id="GO:0030366">
    <property type="term" value="F:molybdopterin synthase activity"/>
    <property type="evidence" value="ECO:0007669"/>
    <property type="project" value="UniProtKB-EC"/>
</dbReference>
<comment type="catalytic activity">
    <reaction evidence="12">
        <text>2 [molybdopterin-synthase sulfur-carrier protein]-C-terminal-Gly-aminoethanethioate + cyclic pyranopterin phosphate + H2O = molybdopterin + 2 [molybdopterin-synthase sulfur-carrier protein]-C-terminal Gly-Gly + 2 H(+)</text>
        <dbReference type="Rhea" id="RHEA:26333"/>
        <dbReference type="Rhea" id="RHEA-COMP:12202"/>
        <dbReference type="Rhea" id="RHEA-COMP:19907"/>
        <dbReference type="ChEBI" id="CHEBI:15377"/>
        <dbReference type="ChEBI" id="CHEBI:15378"/>
        <dbReference type="ChEBI" id="CHEBI:58698"/>
        <dbReference type="ChEBI" id="CHEBI:59648"/>
        <dbReference type="ChEBI" id="CHEBI:90778"/>
        <dbReference type="ChEBI" id="CHEBI:232372"/>
        <dbReference type="EC" id="2.8.1.12"/>
    </reaction>
</comment>
<dbReference type="Gene3D" id="3.90.1170.40">
    <property type="entry name" value="Molybdopterin biosynthesis MoaE subunit"/>
    <property type="match status" value="1"/>
</dbReference>
<dbReference type="SUPFAM" id="SSF54690">
    <property type="entry name" value="Molybdopterin synthase subunit MoaE"/>
    <property type="match status" value="1"/>
</dbReference>
<keyword evidence="6" id="KW-0501">Molybdenum cofactor biosynthesis</keyword>
<evidence type="ECO:0000256" key="10">
    <source>
        <dbReference type="ARBA" id="ARBA00030781"/>
    </source>
</evidence>
<sequence length="167" mass="18691">MSDELCPDNVCPRYVRVQPAPFSVESEMQRLTQGRSDIGATVTFVGYVRDFNERPDVLALTLEHYPAMTEKALHQIIDEAISRWSLNGISVIHRVGKMTPGDPIVLVLVASAHRQAAFEACNFLMDYLKTRAPFWKKEHTASGDYWVSARDSDTQAADRWHAAGAPS</sequence>
<protein>
    <recommendedName>
        <fullName evidence="4">Molybdopterin synthase catalytic subunit</fullName>
        <ecNumber evidence="3">2.8.1.12</ecNumber>
    </recommendedName>
    <alternativeName>
        <fullName evidence="10">MPT synthase subunit 2</fullName>
    </alternativeName>
    <alternativeName>
        <fullName evidence="8">Molybdenum cofactor biosynthesis protein E</fullName>
    </alternativeName>
    <alternativeName>
        <fullName evidence="9">Molybdopterin-converting factor large subunit</fullName>
    </alternativeName>
    <alternativeName>
        <fullName evidence="11">Molybdopterin-converting factor subunit 2</fullName>
    </alternativeName>
</protein>
<evidence type="ECO:0000256" key="1">
    <source>
        <dbReference type="ARBA" id="ARBA00005046"/>
    </source>
</evidence>
<evidence type="ECO:0000256" key="4">
    <source>
        <dbReference type="ARBA" id="ARBA00013858"/>
    </source>
</evidence>
<name>A0A1E2VBJ4_9GAMM</name>
<keyword evidence="14" id="KW-1185">Reference proteome</keyword>
<dbReference type="CDD" id="cd00756">
    <property type="entry name" value="MoaE"/>
    <property type="match status" value="1"/>
</dbReference>
<dbReference type="NCBIfam" id="NF007959">
    <property type="entry name" value="PRK10678.1"/>
    <property type="match status" value="1"/>
</dbReference>
<dbReference type="EC" id="2.8.1.12" evidence="3"/>
<proteinExistence type="inferred from homology"/>
<dbReference type="Proteomes" id="UP000094291">
    <property type="component" value="Unassembled WGS sequence"/>
</dbReference>
<evidence type="ECO:0000313" key="14">
    <source>
        <dbReference type="Proteomes" id="UP000094291"/>
    </source>
</evidence>
<dbReference type="PANTHER" id="PTHR23404">
    <property type="entry name" value="MOLYBDOPTERIN SYNTHASE RELATED"/>
    <property type="match status" value="1"/>
</dbReference>
<gene>
    <name evidence="13" type="ORF">BFW38_13065</name>
</gene>
<dbReference type="OrthoDB" id="9803224at2"/>
<evidence type="ECO:0000256" key="6">
    <source>
        <dbReference type="ARBA" id="ARBA00023150"/>
    </source>
</evidence>
<evidence type="ECO:0000256" key="11">
    <source>
        <dbReference type="ARBA" id="ARBA00032474"/>
    </source>
</evidence>
<comment type="pathway">
    <text evidence="1">Cofactor biosynthesis; molybdopterin biosynthesis.</text>
</comment>
<evidence type="ECO:0000256" key="9">
    <source>
        <dbReference type="ARBA" id="ARBA00030407"/>
    </source>
</evidence>
<evidence type="ECO:0000256" key="8">
    <source>
        <dbReference type="ARBA" id="ARBA00029745"/>
    </source>
</evidence>
<dbReference type="AlphaFoldDB" id="A0A1E2VBJ4"/>
<dbReference type="EMBL" id="MDTQ01000001">
    <property type="protein sequence ID" value="ODC04324.1"/>
    <property type="molecule type" value="Genomic_DNA"/>
</dbReference>
<reference evidence="13 14" key="1">
    <citation type="submission" date="2016-08" db="EMBL/GenBank/DDBJ databases">
        <authorList>
            <person name="Seilhamer J.J."/>
        </authorList>
    </citation>
    <scope>NUCLEOTIDE SEQUENCE [LARGE SCALE GENOMIC DNA]</scope>
    <source>
        <strain evidence="13 14">PH27A</strain>
    </source>
</reference>
<dbReference type="UniPathway" id="UPA00344"/>
<comment type="similarity">
    <text evidence="2">Belongs to the MoaE family.</text>
</comment>
<dbReference type="RefSeq" id="WP_068999306.1">
    <property type="nucleotide sequence ID" value="NZ_MDTQ01000001.1"/>
</dbReference>
<keyword evidence="5" id="KW-0808">Transferase</keyword>
<dbReference type="STRING" id="197479.BFW38_13065"/>
<evidence type="ECO:0000256" key="7">
    <source>
        <dbReference type="ARBA" id="ARBA00026066"/>
    </source>
</evidence>
<evidence type="ECO:0000256" key="3">
    <source>
        <dbReference type="ARBA" id="ARBA00011950"/>
    </source>
</evidence>
<dbReference type="GO" id="GO:0006777">
    <property type="term" value="P:Mo-molybdopterin cofactor biosynthetic process"/>
    <property type="evidence" value="ECO:0007669"/>
    <property type="project" value="UniProtKB-KW"/>
</dbReference>
<organism evidence="13 14">
    <name type="scientific">Terasakiispira papahanaumokuakeensis</name>
    <dbReference type="NCBI Taxonomy" id="197479"/>
    <lineage>
        <taxon>Bacteria</taxon>
        <taxon>Pseudomonadati</taxon>
        <taxon>Pseudomonadota</taxon>
        <taxon>Gammaproteobacteria</taxon>
        <taxon>Oceanospirillales</taxon>
        <taxon>Terasakiispira</taxon>
    </lineage>
</organism>
<evidence type="ECO:0000256" key="5">
    <source>
        <dbReference type="ARBA" id="ARBA00022679"/>
    </source>
</evidence>
<evidence type="ECO:0000313" key="13">
    <source>
        <dbReference type="EMBL" id="ODC04324.1"/>
    </source>
</evidence>
<dbReference type="FunFam" id="3.90.1170.40:FF:000001">
    <property type="entry name" value="Molybdopterin synthase catalytic subunit MoaE"/>
    <property type="match status" value="1"/>
</dbReference>
<dbReference type="InterPro" id="IPR036563">
    <property type="entry name" value="MoaE_sf"/>
</dbReference>
<accession>A0A1E2VBJ4</accession>